<dbReference type="SUPFAM" id="SSF160467">
    <property type="entry name" value="PH0987 N-terminal domain-like"/>
    <property type="match status" value="1"/>
</dbReference>
<dbReference type="GO" id="GO:0016787">
    <property type="term" value="F:hydrolase activity"/>
    <property type="evidence" value="ECO:0007669"/>
    <property type="project" value="UniProtKB-KW"/>
</dbReference>
<dbReference type="SUPFAM" id="SSF50891">
    <property type="entry name" value="Cyclophilin-like"/>
    <property type="match status" value="1"/>
</dbReference>
<keyword evidence="3" id="KW-0067">ATP-binding</keyword>
<evidence type="ECO:0000313" key="5">
    <source>
        <dbReference type="EMBL" id="VFA96927.1"/>
    </source>
</evidence>
<dbReference type="EMBL" id="LR215973">
    <property type="protein sequence ID" value="VFA96927.1"/>
    <property type="molecule type" value="Genomic_DNA"/>
</dbReference>
<proteinExistence type="predicted"/>
<sequence length="334" mass="37510">MPAPHAILHSLPDGPTRPAVRVRQAGERQVLVEYGAMEVDLRLNFRVHALRQALATDPVDGIVETAPGFRSMMVTFDPDRITRERLLDEVIARERAAPDLDSLVLPSRTVTLPIAFDDEMTREAVKRYRITTRNDAPNVRDGDNIDYIVRYNGFTNREEFFTRFLATTWWNAFIGYFPGLPSLFSMDPLTQIAVPKYNPARMWTAEGAVGIGGPCVVLYPVESPGSYQLFGRTLPLWNRDFTSTPQPLRERSTPVSEATAANLFRVGDRVAFTRVTEQELLALRLQVFEGSYAYNVTDDEFVVADYLDQVDRLASKAAAVAAERRQAAGRVEVP</sequence>
<dbReference type="Pfam" id="PF02682">
    <property type="entry name" value="CT_C_D"/>
    <property type="match status" value="1"/>
</dbReference>
<keyword evidence="1" id="KW-0547">Nucleotide-binding</keyword>
<dbReference type="InterPro" id="IPR003833">
    <property type="entry name" value="CT_C_D"/>
</dbReference>
<dbReference type="PANTHER" id="PTHR34698">
    <property type="entry name" value="5-OXOPROLINASE SUBUNIT B"/>
    <property type="match status" value="1"/>
</dbReference>
<evidence type="ECO:0000256" key="2">
    <source>
        <dbReference type="ARBA" id="ARBA00022801"/>
    </source>
</evidence>
<dbReference type="AlphaFoldDB" id="A0A4U8W4E7"/>
<organism evidence="5 6">
    <name type="scientific">Nocardia cyriacigeorgica</name>
    <dbReference type="NCBI Taxonomy" id="135487"/>
    <lineage>
        <taxon>Bacteria</taxon>
        <taxon>Bacillati</taxon>
        <taxon>Actinomycetota</taxon>
        <taxon>Actinomycetes</taxon>
        <taxon>Mycobacteriales</taxon>
        <taxon>Nocardiaceae</taxon>
        <taxon>Nocardia</taxon>
    </lineage>
</organism>
<dbReference type="InterPro" id="IPR010016">
    <property type="entry name" value="PxpB"/>
</dbReference>
<dbReference type="PANTHER" id="PTHR34698:SF2">
    <property type="entry name" value="5-OXOPROLINASE SUBUNIT B"/>
    <property type="match status" value="1"/>
</dbReference>
<evidence type="ECO:0000256" key="1">
    <source>
        <dbReference type="ARBA" id="ARBA00022741"/>
    </source>
</evidence>
<dbReference type="Gene3D" id="3.30.1360.40">
    <property type="match status" value="1"/>
</dbReference>
<evidence type="ECO:0000313" key="6">
    <source>
        <dbReference type="Proteomes" id="UP000290439"/>
    </source>
</evidence>
<name>A0A4U8W4E7_9NOCA</name>
<dbReference type="InterPro" id="IPR029000">
    <property type="entry name" value="Cyclophilin-like_dom_sf"/>
</dbReference>
<dbReference type="Gene3D" id="2.40.100.10">
    <property type="entry name" value="Cyclophilin-like"/>
    <property type="match status" value="1"/>
</dbReference>
<dbReference type="RefSeq" id="WP_130915951.1">
    <property type="nucleotide sequence ID" value="NZ_LR215973.1"/>
</dbReference>
<gene>
    <name evidence="5" type="primary">kipI_2</name>
    <name evidence="5" type="ORF">NCTC10797_00682</name>
</gene>
<dbReference type="SMART" id="SM00796">
    <property type="entry name" value="AHS1"/>
    <property type="match status" value="1"/>
</dbReference>
<dbReference type="Proteomes" id="UP000290439">
    <property type="component" value="Chromosome"/>
</dbReference>
<reference evidence="5 6" key="1">
    <citation type="submission" date="2019-02" db="EMBL/GenBank/DDBJ databases">
        <authorList>
            <consortium name="Pathogen Informatics"/>
        </authorList>
    </citation>
    <scope>NUCLEOTIDE SEQUENCE [LARGE SCALE GENOMIC DNA]</scope>
    <source>
        <strain evidence="5 6">3012STDY6756504</strain>
    </source>
</reference>
<dbReference type="GO" id="GO:0005524">
    <property type="term" value="F:ATP binding"/>
    <property type="evidence" value="ECO:0007669"/>
    <property type="project" value="UniProtKB-KW"/>
</dbReference>
<evidence type="ECO:0000256" key="3">
    <source>
        <dbReference type="ARBA" id="ARBA00022840"/>
    </source>
</evidence>
<keyword evidence="2" id="KW-0378">Hydrolase</keyword>
<feature type="domain" description="Carboxyltransferase" evidence="4">
    <location>
        <begin position="20"/>
        <end position="248"/>
    </location>
</feature>
<accession>A0A4U8W4E7</accession>
<protein>
    <submittedName>
        <fullName evidence="5">Sporulation inhibitor kipI</fullName>
    </submittedName>
</protein>
<evidence type="ECO:0000259" key="4">
    <source>
        <dbReference type="SMART" id="SM00796"/>
    </source>
</evidence>